<keyword evidence="2" id="KW-1185">Reference proteome</keyword>
<dbReference type="EMBL" id="LMXB01000068">
    <property type="protein sequence ID" value="KUO18096.1"/>
    <property type="molecule type" value="Genomic_DNA"/>
</dbReference>
<evidence type="ECO:0000313" key="2">
    <source>
        <dbReference type="Proteomes" id="UP000053260"/>
    </source>
</evidence>
<comment type="caution">
    <text evidence="1">The sequence shown here is derived from an EMBL/GenBank/DDBJ whole genome shotgun (WGS) entry which is preliminary data.</text>
</comment>
<organism evidence="1 2">
    <name type="scientific">Streptomyces dysideae</name>
    <dbReference type="NCBI Taxonomy" id="909626"/>
    <lineage>
        <taxon>Bacteria</taxon>
        <taxon>Bacillati</taxon>
        <taxon>Actinomycetota</taxon>
        <taxon>Actinomycetes</taxon>
        <taxon>Kitasatosporales</taxon>
        <taxon>Streptomycetaceae</taxon>
        <taxon>Streptomyces</taxon>
    </lineage>
</organism>
<dbReference type="AlphaFoldDB" id="A0A117S064"/>
<gene>
    <name evidence="1" type="ORF">AQJ91_27265</name>
</gene>
<accession>A0A117S064</accession>
<dbReference type="STRING" id="909626.AQJ91_27265"/>
<dbReference type="Proteomes" id="UP000053260">
    <property type="component" value="Unassembled WGS sequence"/>
</dbReference>
<name>A0A117S064_9ACTN</name>
<sequence length="94" mass="10257">MSNSPCQEVSWTTVSAQIALCLESERAALDPLHHVAGHDPIKMFTMLRRMALRDVILAALVVNLRAAAPRQLCRKFEKSVDVESVSGSGLVRVG</sequence>
<proteinExistence type="predicted"/>
<reference evidence="1 2" key="1">
    <citation type="submission" date="2015-10" db="EMBL/GenBank/DDBJ databases">
        <title>Draft genome sequence of Streptomyces sp. RV15, isolated from a marine sponge.</title>
        <authorList>
            <person name="Ruckert C."/>
            <person name="Abdelmohsen U.R."/>
            <person name="Winkler A."/>
            <person name="Hentschel U."/>
            <person name="Kalinowski J."/>
            <person name="Kampfer P."/>
            <person name="Glaeser S."/>
        </authorList>
    </citation>
    <scope>NUCLEOTIDE SEQUENCE [LARGE SCALE GENOMIC DNA]</scope>
    <source>
        <strain evidence="1 2">RV15</strain>
    </source>
</reference>
<evidence type="ECO:0000313" key="1">
    <source>
        <dbReference type="EMBL" id="KUO18096.1"/>
    </source>
</evidence>
<protein>
    <submittedName>
        <fullName evidence="1">Uncharacterized protein</fullName>
    </submittedName>
</protein>